<keyword evidence="3" id="KW-1185">Reference proteome</keyword>
<proteinExistence type="predicted"/>
<evidence type="ECO:0000313" key="3">
    <source>
        <dbReference type="Proteomes" id="UP001552427"/>
    </source>
</evidence>
<evidence type="ECO:0000256" key="1">
    <source>
        <dbReference type="SAM" id="SignalP"/>
    </source>
</evidence>
<evidence type="ECO:0000313" key="2">
    <source>
        <dbReference type="EMBL" id="MEV4292286.1"/>
    </source>
</evidence>
<accession>A0ABV3HIC8</accession>
<feature type="chain" id="PRO_5046986934" evidence="1">
    <location>
        <begin position="25"/>
        <end position="61"/>
    </location>
</feature>
<feature type="signal peptide" evidence="1">
    <location>
        <begin position="1"/>
        <end position="24"/>
    </location>
</feature>
<dbReference type="RefSeq" id="WP_364462142.1">
    <property type="nucleotide sequence ID" value="NZ_JBFARM010000017.1"/>
</dbReference>
<keyword evidence="1" id="KW-0732">Signal</keyword>
<dbReference type="EMBL" id="JBFARM010000017">
    <property type="protein sequence ID" value="MEV4292286.1"/>
    <property type="molecule type" value="Genomic_DNA"/>
</dbReference>
<dbReference type="Proteomes" id="UP001552427">
    <property type="component" value="Unassembled WGS sequence"/>
</dbReference>
<name>A0ABV3HIC8_9ACTN</name>
<comment type="caution">
    <text evidence="2">The sequence shown here is derived from an EMBL/GenBank/DDBJ whole genome shotgun (WGS) entry which is preliminary data.</text>
</comment>
<gene>
    <name evidence="2" type="ORF">AB0K40_42835</name>
</gene>
<organism evidence="2 3">
    <name type="scientific">Nonomuraea bangladeshensis</name>
    <dbReference type="NCBI Taxonomy" id="404385"/>
    <lineage>
        <taxon>Bacteria</taxon>
        <taxon>Bacillati</taxon>
        <taxon>Actinomycetota</taxon>
        <taxon>Actinomycetes</taxon>
        <taxon>Streptosporangiales</taxon>
        <taxon>Streptosporangiaceae</taxon>
        <taxon>Nonomuraea</taxon>
    </lineage>
</organism>
<protein>
    <submittedName>
        <fullName evidence="2">Uncharacterized protein</fullName>
    </submittedName>
</protein>
<sequence>MTIRTWTRCAAACAAALALSTVPAAPAGADDGCAGTAATIVRTPQVNLVLADGDTGGKRPV</sequence>
<reference evidence="2 3" key="1">
    <citation type="submission" date="2024-06" db="EMBL/GenBank/DDBJ databases">
        <title>The Natural Products Discovery Center: Release of the First 8490 Sequenced Strains for Exploring Actinobacteria Biosynthetic Diversity.</title>
        <authorList>
            <person name="Kalkreuter E."/>
            <person name="Kautsar S.A."/>
            <person name="Yang D."/>
            <person name="Bader C.D."/>
            <person name="Teijaro C.N."/>
            <person name="Fluegel L."/>
            <person name="Davis C.M."/>
            <person name="Simpson J.R."/>
            <person name="Lauterbach L."/>
            <person name="Steele A.D."/>
            <person name="Gui C."/>
            <person name="Meng S."/>
            <person name="Li G."/>
            <person name="Viehrig K."/>
            <person name="Ye F."/>
            <person name="Su P."/>
            <person name="Kiefer A.F."/>
            <person name="Nichols A."/>
            <person name="Cepeda A.J."/>
            <person name="Yan W."/>
            <person name="Fan B."/>
            <person name="Jiang Y."/>
            <person name="Adhikari A."/>
            <person name="Zheng C.-J."/>
            <person name="Schuster L."/>
            <person name="Cowan T.M."/>
            <person name="Smanski M.J."/>
            <person name="Chevrette M.G."/>
            <person name="De Carvalho L.P.S."/>
            <person name="Shen B."/>
        </authorList>
    </citation>
    <scope>NUCLEOTIDE SEQUENCE [LARGE SCALE GENOMIC DNA]</scope>
    <source>
        <strain evidence="2 3">NPDC049574</strain>
    </source>
</reference>